<dbReference type="OrthoDB" id="10058826at2759"/>
<comment type="caution">
    <text evidence="2">The sequence shown here is derived from an EMBL/GenBank/DDBJ whole genome shotgun (WGS) entry which is preliminary data.</text>
</comment>
<dbReference type="Proteomes" id="UP000663829">
    <property type="component" value="Unassembled WGS sequence"/>
</dbReference>
<accession>A0A815FR13</accession>
<dbReference type="EMBL" id="CAJNOQ010013812">
    <property type="protein sequence ID" value="CAF1329305.1"/>
    <property type="molecule type" value="Genomic_DNA"/>
</dbReference>
<dbReference type="Proteomes" id="UP000682733">
    <property type="component" value="Unassembled WGS sequence"/>
</dbReference>
<evidence type="ECO:0000313" key="2">
    <source>
        <dbReference type="EMBL" id="CAF1329305.1"/>
    </source>
</evidence>
<keyword evidence="5" id="KW-1185">Reference proteome</keyword>
<evidence type="ECO:0000313" key="1">
    <source>
        <dbReference type="EMBL" id="CAF0982789.1"/>
    </source>
</evidence>
<evidence type="ECO:0000313" key="5">
    <source>
        <dbReference type="Proteomes" id="UP000663829"/>
    </source>
</evidence>
<dbReference type="InterPro" id="IPR036691">
    <property type="entry name" value="Endo/exonu/phosph_ase_sf"/>
</dbReference>
<dbReference type="EMBL" id="CAJOBA010005742">
    <property type="protein sequence ID" value="CAF3753288.1"/>
    <property type="molecule type" value="Genomic_DNA"/>
</dbReference>
<evidence type="ECO:0000313" key="4">
    <source>
        <dbReference type="EMBL" id="CAF4181541.1"/>
    </source>
</evidence>
<evidence type="ECO:0000313" key="3">
    <source>
        <dbReference type="EMBL" id="CAF3753288.1"/>
    </source>
</evidence>
<proteinExistence type="predicted"/>
<dbReference type="EMBL" id="CAJOBC010052207">
    <property type="protein sequence ID" value="CAF4181541.1"/>
    <property type="molecule type" value="Genomic_DNA"/>
</dbReference>
<dbReference type="Proteomes" id="UP000677228">
    <property type="component" value="Unassembled WGS sequence"/>
</dbReference>
<protein>
    <recommendedName>
        <fullName evidence="6">Endonuclease/exonuclease/phosphatase domain-containing protein</fullName>
    </recommendedName>
</protein>
<dbReference type="Gene3D" id="3.60.10.10">
    <property type="entry name" value="Endonuclease/exonuclease/phosphatase"/>
    <property type="match status" value="1"/>
</dbReference>
<dbReference type="EMBL" id="CAJNOK010005736">
    <property type="protein sequence ID" value="CAF0982789.1"/>
    <property type="molecule type" value="Genomic_DNA"/>
</dbReference>
<dbReference type="SUPFAM" id="SSF56219">
    <property type="entry name" value="DNase I-like"/>
    <property type="match status" value="1"/>
</dbReference>
<dbReference type="Proteomes" id="UP000681722">
    <property type="component" value="Unassembled WGS sequence"/>
</dbReference>
<name>A0A815FR13_9BILA</name>
<evidence type="ECO:0008006" key="6">
    <source>
        <dbReference type="Google" id="ProtNLM"/>
    </source>
</evidence>
<reference evidence="2" key="1">
    <citation type="submission" date="2021-02" db="EMBL/GenBank/DDBJ databases">
        <authorList>
            <person name="Nowell W R."/>
        </authorList>
    </citation>
    <scope>NUCLEOTIDE SEQUENCE</scope>
</reference>
<organism evidence="2 5">
    <name type="scientific">Didymodactylos carnosus</name>
    <dbReference type="NCBI Taxonomy" id="1234261"/>
    <lineage>
        <taxon>Eukaryota</taxon>
        <taxon>Metazoa</taxon>
        <taxon>Spiralia</taxon>
        <taxon>Gnathifera</taxon>
        <taxon>Rotifera</taxon>
        <taxon>Eurotatoria</taxon>
        <taxon>Bdelloidea</taxon>
        <taxon>Philodinida</taxon>
        <taxon>Philodinidae</taxon>
        <taxon>Didymodactylos</taxon>
    </lineage>
</organism>
<sequence>MGAAKCTLSVKDYILLQTIINEWHGSPDIEMCFSIWQNMNKPKSKSTVSFLHALCFNVRGLDPRWEEIMMLTLKENFDVIILLETGKFDTTTMTDALPQYNMFYQKGENSHNGVLVLVRQNIRARPIPCDPPNVCAIDLHVHEIIRLVEMCAPESKTWTWNDLSKLISTECVLLGDFNVDLEEDVDKAQPLLAWADSLSLAPFSPDQWRRNDFSLGKAQNLFFSPYVN</sequence>
<gene>
    <name evidence="2" type="ORF">GPM918_LOCUS29864</name>
    <name evidence="1" type="ORF">OVA965_LOCUS13674</name>
    <name evidence="4" type="ORF">SRO942_LOCUS30461</name>
    <name evidence="3" type="ORF">TMI583_LOCUS13677</name>
</gene>
<dbReference type="AlphaFoldDB" id="A0A815FR13"/>